<comment type="caution">
    <text evidence="1">The sequence shown here is derived from an EMBL/GenBank/DDBJ whole genome shotgun (WGS) entry which is preliminary data.</text>
</comment>
<dbReference type="RefSeq" id="WP_307871205.1">
    <property type="nucleotide sequence ID" value="NZ_BAAABO010000006.1"/>
</dbReference>
<sequence>MYQLAYPDPAVVPGTDFPLGSPHASDIPMKFANVGADELPGKRATARHMSALWAGFARHGHPTAPGVPRRPACTRAERATMGIDARCRIVHDPDRAERLYGEDRTPRSRR</sequence>
<organism evidence="1 2">
    <name type="scientific">Paractinoplanes deccanensis</name>
    <dbReference type="NCBI Taxonomy" id="113561"/>
    <lineage>
        <taxon>Bacteria</taxon>
        <taxon>Bacillati</taxon>
        <taxon>Actinomycetota</taxon>
        <taxon>Actinomycetes</taxon>
        <taxon>Micromonosporales</taxon>
        <taxon>Micromonosporaceae</taxon>
        <taxon>Paractinoplanes</taxon>
    </lineage>
</organism>
<evidence type="ECO:0000313" key="2">
    <source>
        <dbReference type="Proteomes" id="UP000609879"/>
    </source>
</evidence>
<gene>
    <name evidence="1" type="ORF">Ade02nite_12970</name>
</gene>
<proteinExistence type="predicted"/>
<keyword evidence="2" id="KW-1185">Reference proteome</keyword>
<dbReference type="InterPro" id="IPR029058">
    <property type="entry name" value="AB_hydrolase_fold"/>
</dbReference>
<evidence type="ECO:0008006" key="3">
    <source>
        <dbReference type="Google" id="ProtNLM"/>
    </source>
</evidence>
<protein>
    <recommendedName>
        <fullName evidence="3">Carboxylesterase type B domain-containing protein</fullName>
    </recommendedName>
</protein>
<accession>A0ABQ3XY47</accession>
<name>A0ABQ3XY47_9ACTN</name>
<reference evidence="1 2" key="1">
    <citation type="submission" date="2021-01" db="EMBL/GenBank/DDBJ databases">
        <title>Whole genome shotgun sequence of Actinoplanes deccanensis NBRC 13994.</title>
        <authorList>
            <person name="Komaki H."/>
            <person name="Tamura T."/>
        </authorList>
    </citation>
    <scope>NUCLEOTIDE SEQUENCE [LARGE SCALE GENOMIC DNA]</scope>
    <source>
        <strain evidence="1 2">NBRC 13994</strain>
    </source>
</reference>
<dbReference type="SUPFAM" id="SSF53474">
    <property type="entry name" value="alpha/beta-Hydrolases"/>
    <property type="match status" value="1"/>
</dbReference>
<dbReference type="Gene3D" id="3.40.50.1820">
    <property type="entry name" value="alpha/beta hydrolase"/>
    <property type="match status" value="1"/>
</dbReference>
<evidence type="ECO:0000313" key="1">
    <source>
        <dbReference type="EMBL" id="GID72656.1"/>
    </source>
</evidence>
<dbReference type="Proteomes" id="UP000609879">
    <property type="component" value="Unassembled WGS sequence"/>
</dbReference>
<dbReference type="EMBL" id="BOMI01000021">
    <property type="protein sequence ID" value="GID72656.1"/>
    <property type="molecule type" value="Genomic_DNA"/>
</dbReference>